<proteinExistence type="predicted"/>
<reference evidence="1" key="2">
    <citation type="submission" date="2015-07" db="EMBL/GenBank/DDBJ databases">
        <title>Plasmids, circular viruses and viroids from rat gut.</title>
        <authorList>
            <person name="Jorgensen T.J."/>
            <person name="Hansen M.A."/>
            <person name="Xu Z."/>
            <person name="Tabak M.A."/>
            <person name="Sorensen S.J."/>
            <person name="Hansen L.H."/>
        </authorList>
    </citation>
    <scope>NUCLEOTIDE SEQUENCE</scope>
    <source>
        <plasmid evidence="1">pRGFK1149</plasmid>
    </source>
</reference>
<keyword evidence="1" id="KW-0614">Plasmid</keyword>
<dbReference type="AlphaFoldDB" id="A0A0H5Q590"/>
<reference evidence="1" key="1">
    <citation type="submission" date="2015-06" db="EMBL/GenBank/DDBJ databases">
        <authorList>
            <person name="Joergensen T."/>
        </authorList>
    </citation>
    <scope>NUCLEOTIDE SEQUENCE</scope>
    <source>
        <plasmid evidence="1">pRGFK1149</plasmid>
    </source>
</reference>
<sequence>MKRAAALSTELPFRMDGKYGKVMMDRAANGSGFVVTFEASEAVKASWGNKSRWYVFPTFQTGLAYYLALTGVNEQPTARRRQGSKGSRLRVA</sequence>
<name>A0A0H5Q590_9ZZZZ</name>
<protein>
    <submittedName>
        <fullName evidence="1">Uncharacterized protein</fullName>
    </submittedName>
</protein>
<evidence type="ECO:0000313" key="1">
    <source>
        <dbReference type="EMBL" id="CRY96574.1"/>
    </source>
</evidence>
<geneLocation type="plasmid" evidence="1">
    <name>pRGFK1149</name>
</geneLocation>
<organism evidence="1">
    <name type="scientific">uncultured prokaryote</name>
    <dbReference type="NCBI Taxonomy" id="198431"/>
    <lineage>
        <taxon>unclassified sequences</taxon>
        <taxon>environmental samples</taxon>
    </lineage>
</organism>
<dbReference type="EMBL" id="LN853728">
    <property type="protein sequence ID" value="CRY96574.1"/>
    <property type="molecule type" value="Genomic_DNA"/>
</dbReference>
<accession>A0A0H5Q590</accession>